<dbReference type="InterPro" id="IPR058917">
    <property type="entry name" value="RESC6_dom"/>
</dbReference>
<accession>G0U6D5</accession>
<evidence type="ECO:0000313" key="2">
    <source>
        <dbReference type="EMBL" id="CCC51439.1"/>
    </source>
</evidence>
<evidence type="ECO:0000259" key="1">
    <source>
        <dbReference type="Pfam" id="PF26188"/>
    </source>
</evidence>
<dbReference type="Pfam" id="PF26188">
    <property type="entry name" value="RESC6"/>
    <property type="match status" value="1"/>
</dbReference>
<feature type="domain" description="RNA-editing substrate-binding complex 6 protein" evidence="1">
    <location>
        <begin position="107"/>
        <end position="428"/>
    </location>
</feature>
<dbReference type="OMA" id="RIVHSCL"/>
<proteinExistence type="predicted"/>
<name>G0U6D5_TRYVY</name>
<dbReference type="CDD" id="cd23735">
    <property type="entry name" value="RESC6-like"/>
    <property type="match status" value="1"/>
</dbReference>
<gene>
    <name evidence="2" type="ORF">TVY486_1004900</name>
</gene>
<dbReference type="VEuPathDB" id="TriTrypDB:TvY486_1004900"/>
<sequence length="472" mass="51654">MMWRHSLASAAVLCNSVSRLISTEAFVASIDKVQQQLNVSEKKQELTLHGRQLFESETLDDIKTAWSPVIAGKICHIATQLRISPIKGHPFTAVVEHSLTTSAVEVMDAPSLARIAHACLILRSTQLYEVLFTYIHVLMKLAPSMDTISCAVLLNAYGRAQVHHEELYKSLCDRAAVVMKDQRTFVAHTANVAHALSRVHFFHRDLFLVLRDQAERQASQGPTLVPVTILDAFAEVGFVDDALFTALEKRMMGELERLSAPLMASLVSSLVKAGRVPSPLLTACGERIVATGNTFDSNSIAKTCDAFYRANVLVEDVFGTLAERACKIVTDFRADEIHLTLNALAAFDLFDGELFPLLASRFVSIVKQGGYVSPADTTGILASFAAVQEKSDELVHVCTQLLSTHIDALDGMMLVQALWACTVLNVRNESQHSLLQCLKSGTVPVPDAATAERHSRSGLERLNQVKNAYGLS</sequence>
<dbReference type="EMBL" id="HE573026">
    <property type="protein sequence ID" value="CCC51439.1"/>
    <property type="molecule type" value="Genomic_DNA"/>
</dbReference>
<protein>
    <recommendedName>
        <fullName evidence="1">RNA-editing substrate-binding complex 6 protein domain-containing protein</fullName>
    </recommendedName>
</protein>
<organism evidence="2">
    <name type="scientific">Trypanosoma vivax (strain Y486)</name>
    <dbReference type="NCBI Taxonomy" id="1055687"/>
    <lineage>
        <taxon>Eukaryota</taxon>
        <taxon>Discoba</taxon>
        <taxon>Euglenozoa</taxon>
        <taxon>Kinetoplastea</taxon>
        <taxon>Metakinetoplastina</taxon>
        <taxon>Trypanosomatida</taxon>
        <taxon>Trypanosomatidae</taxon>
        <taxon>Trypanosoma</taxon>
        <taxon>Duttonella</taxon>
    </lineage>
</organism>
<reference evidence="2" key="1">
    <citation type="journal article" date="2012" name="Proc. Natl. Acad. Sci. U.S.A.">
        <title>Antigenic diversity is generated by distinct evolutionary mechanisms in African trypanosome species.</title>
        <authorList>
            <person name="Jackson A.P."/>
            <person name="Berry A."/>
            <person name="Aslett M."/>
            <person name="Allison H.C."/>
            <person name="Burton P."/>
            <person name="Vavrova-Anderson J."/>
            <person name="Brown R."/>
            <person name="Browne H."/>
            <person name="Corton N."/>
            <person name="Hauser H."/>
            <person name="Gamble J."/>
            <person name="Gilderthorp R."/>
            <person name="Marcello L."/>
            <person name="McQuillan J."/>
            <person name="Otto T.D."/>
            <person name="Quail M.A."/>
            <person name="Sanders M.J."/>
            <person name="van Tonder A."/>
            <person name="Ginger M.L."/>
            <person name="Field M.C."/>
            <person name="Barry J.D."/>
            <person name="Hertz-Fowler C."/>
            <person name="Berriman M."/>
        </authorList>
    </citation>
    <scope>NUCLEOTIDE SEQUENCE</scope>
    <source>
        <strain evidence="2">Y486</strain>
    </source>
</reference>
<dbReference type="AlphaFoldDB" id="G0U6D5"/>